<evidence type="ECO:0000256" key="10">
    <source>
        <dbReference type="ARBA" id="ARBA00022676"/>
    </source>
</evidence>
<evidence type="ECO:0000256" key="5">
    <source>
        <dbReference type="ARBA" id="ARBA00007955"/>
    </source>
</evidence>
<dbReference type="FunFam" id="3.40.190.10:FF:000008">
    <property type="entry name" value="ATP phosphoribosyltransferase"/>
    <property type="match status" value="1"/>
</dbReference>
<keyword evidence="10 18" id="KW-0328">Glycosyltransferase</keyword>
<sequence>MECLKIALQKSGRLYTDSIELLKDCGIEMNLGKQLNTKSLNFPMEILFLRDDDIPKYIEDGVADVGIVGKNLILEKKKNINIIEYLGFGRCRLSIAVPENFHYTRLDDLDEKRIATSHPTLLSAFLKKSQIKAHIHHISGSVEIAPNIGISDAVCDLVSSGETLFINNLKEIETILESEAVLTSYPHMKSSKKSIAEILYCRIQAVKRARTNKYLILNATNDNLEEILSCLSGSPTVLPLNNTKWIAVHAIIEERYLWNKIEKLKRLGAKDLLVLPIKKMMI</sequence>
<keyword evidence="13 18" id="KW-0547">Nucleotide-binding</keyword>
<dbReference type="RefSeq" id="WP_038436233.1">
    <property type="nucleotide sequence ID" value="NZ_CP006873.1"/>
</dbReference>
<dbReference type="GO" id="GO:0003879">
    <property type="term" value="F:ATP phosphoribosyltransferase activity"/>
    <property type="evidence" value="ECO:0007669"/>
    <property type="project" value="UniProtKB-UniRule"/>
</dbReference>
<feature type="domain" description="ATP phosphoribosyltransferase catalytic" evidence="19">
    <location>
        <begin position="50"/>
        <end position="199"/>
    </location>
</feature>
<dbReference type="Gene3D" id="3.40.190.10">
    <property type="entry name" value="Periplasmic binding protein-like II"/>
    <property type="match status" value="2"/>
</dbReference>
<organism evidence="21 22">
    <name type="scientific">Candidatus Walczuchella monophlebidarum</name>
    <dbReference type="NCBI Taxonomy" id="1415657"/>
    <lineage>
        <taxon>Bacteria</taxon>
        <taxon>Pseudomonadati</taxon>
        <taxon>Bacteroidota</taxon>
        <taxon>Flavobacteriia</taxon>
        <taxon>Flavobacteriales</taxon>
        <taxon>Candidatus Walczuchella</taxon>
    </lineage>
</organism>
<comment type="function">
    <text evidence="17 18">Catalyzes the condensation of ATP and 5-phosphoribose 1-diphosphate to form N'-(5'-phosphoribosyl)-ATP (PR-ATP). Has a crucial role in the pathway because the rate of histidine biosynthesis seems to be controlled primarily by regulation of HisG enzymatic activity.</text>
</comment>
<dbReference type="GO" id="GO:0000105">
    <property type="term" value="P:L-histidine biosynthetic process"/>
    <property type="evidence" value="ECO:0007669"/>
    <property type="project" value="UniProtKB-UniRule"/>
</dbReference>
<evidence type="ECO:0000256" key="12">
    <source>
        <dbReference type="ARBA" id="ARBA00022723"/>
    </source>
</evidence>
<proteinExistence type="inferred from homology"/>
<keyword evidence="11 18" id="KW-0808">Transferase</keyword>
<evidence type="ECO:0000256" key="15">
    <source>
        <dbReference type="ARBA" id="ARBA00022842"/>
    </source>
</evidence>
<dbReference type="UniPathway" id="UPA00031">
    <property type="reaction ID" value="UER00006"/>
</dbReference>
<dbReference type="HOGENOM" id="CLU_038115_1_0_10"/>
<evidence type="ECO:0000256" key="1">
    <source>
        <dbReference type="ARBA" id="ARBA00000915"/>
    </source>
</evidence>
<dbReference type="SUPFAM" id="SSF53850">
    <property type="entry name" value="Periplasmic binding protein-like II"/>
    <property type="match status" value="1"/>
</dbReference>
<evidence type="ECO:0000256" key="7">
    <source>
        <dbReference type="ARBA" id="ARBA00020998"/>
    </source>
</evidence>
<dbReference type="GO" id="GO:0000287">
    <property type="term" value="F:magnesium ion binding"/>
    <property type="evidence" value="ECO:0007669"/>
    <property type="project" value="UniProtKB-UniRule"/>
</dbReference>
<dbReference type="OrthoDB" id="9801867at2"/>
<keyword evidence="15 18" id="KW-0460">Magnesium</keyword>
<evidence type="ECO:0000256" key="8">
    <source>
        <dbReference type="ARBA" id="ARBA00022490"/>
    </source>
</evidence>
<evidence type="ECO:0000313" key="21">
    <source>
        <dbReference type="EMBL" id="AID37501.1"/>
    </source>
</evidence>
<accession>A0A068DS92</accession>
<dbReference type="FunFam" id="3.30.70.120:FF:000002">
    <property type="entry name" value="ATP phosphoribosyltransferase"/>
    <property type="match status" value="1"/>
</dbReference>
<evidence type="ECO:0000256" key="4">
    <source>
        <dbReference type="ARBA" id="ARBA00004667"/>
    </source>
</evidence>
<comment type="subcellular location">
    <subcellularLocation>
        <location evidence="3 18">Cytoplasm</location>
    </subcellularLocation>
</comment>
<dbReference type="GO" id="GO:0005524">
    <property type="term" value="F:ATP binding"/>
    <property type="evidence" value="ECO:0007669"/>
    <property type="project" value="UniProtKB-KW"/>
</dbReference>
<dbReference type="InterPro" id="IPR013820">
    <property type="entry name" value="ATP_PRibTrfase_cat"/>
</dbReference>
<dbReference type="PROSITE" id="PS01316">
    <property type="entry name" value="ATP_P_PHORIBOSYLTR"/>
    <property type="match status" value="1"/>
</dbReference>
<dbReference type="Gene3D" id="3.30.70.120">
    <property type="match status" value="1"/>
</dbReference>
<evidence type="ECO:0000313" key="22">
    <source>
        <dbReference type="Proteomes" id="UP000027148"/>
    </source>
</evidence>
<keyword evidence="16 18" id="KW-0368">Histidine biosynthesis</keyword>
<dbReference type="NCBIfam" id="TIGR03455">
    <property type="entry name" value="HisG_C-term"/>
    <property type="match status" value="1"/>
</dbReference>
<evidence type="ECO:0000259" key="19">
    <source>
        <dbReference type="Pfam" id="PF01634"/>
    </source>
</evidence>
<keyword evidence="9 18" id="KW-0028">Amino-acid biosynthesis</keyword>
<comment type="catalytic activity">
    <reaction evidence="1 18">
        <text>1-(5-phospho-beta-D-ribosyl)-ATP + diphosphate = 5-phospho-alpha-D-ribose 1-diphosphate + ATP</text>
        <dbReference type="Rhea" id="RHEA:18473"/>
        <dbReference type="ChEBI" id="CHEBI:30616"/>
        <dbReference type="ChEBI" id="CHEBI:33019"/>
        <dbReference type="ChEBI" id="CHEBI:58017"/>
        <dbReference type="ChEBI" id="CHEBI:73183"/>
        <dbReference type="EC" id="2.4.2.17"/>
    </reaction>
</comment>
<name>A0A068DS92_9FLAO</name>
<protein>
    <recommendedName>
        <fullName evidence="7 18">ATP phosphoribosyltransferase</fullName>
        <shortName evidence="18">ATP-PRT</shortName>
        <shortName evidence="18">ATP-PRTase</shortName>
        <ecNumber evidence="6 18">2.4.2.17</ecNumber>
    </recommendedName>
</protein>
<dbReference type="SUPFAM" id="SSF54913">
    <property type="entry name" value="GlnB-like"/>
    <property type="match status" value="1"/>
</dbReference>
<dbReference type="InterPro" id="IPR018198">
    <property type="entry name" value="ATP_PRibTrfase_CS"/>
</dbReference>
<comment type="pathway">
    <text evidence="4 18">Amino-acid biosynthesis; L-histidine biosynthesis; L-histidine from 5-phospho-alpha-D-ribose 1-diphosphate: step 1/9.</text>
</comment>
<dbReference type="InterPro" id="IPR020621">
    <property type="entry name" value="ATP-PRT_HisG_long"/>
</dbReference>
<comment type="activity regulation">
    <text evidence="18">Feedback inhibited by histidine.</text>
</comment>
<evidence type="ECO:0000259" key="20">
    <source>
        <dbReference type="Pfam" id="PF08029"/>
    </source>
</evidence>
<dbReference type="AlphaFoldDB" id="A0A068DS92"/>
<dbReference type="InterPro" id="IPR011322">
    <property type="entry name" value="N-reg_PII-like_a/b"/>
</dbReference>
<evidence type="ECO:0000256" key="14">
    <source>
        <dbReference type="ARBA" id="ARBA00022840"/>
    </source>
</evidence>
<comment type="cofactor">
    <cofactor evidence="2 18">
        <name>Mg(2+)</name>
        <dbReference type="ChEBI" id="CHEBI:18420"/>
    </cofactor>
</comment>
<dbReference type="PANTHER" id="PTHR21403">
    <property type="entry name" value="ATP PHOSPHORIBOSYLTRANSFERASE ATP-PRTASE"/>
    <property type="match status" value="1"/>
</dbReference>
<evidence type="ECO:0000256" key="6">
    <source>
        <dbReference type="ARBA" id="ARBA00011946"/>
    </source>
</evidence>
<evidence type="ECO:0000256" key="2">
    <source>
        <dbReference type="ARBA" id="ARBA00001946"/>
    </source>
</evidence>
<evidence type="ECO:0000256" key="16">
    <source>
        <dbReference type="ARBA" id="ARBA00023102"/>
    </source>
</evidence>
<comment type="similarity">
    <text evidence="5 18">Belongs to the ATP phosphoribosyltransferase family. Long subfamily.</text>
</comment>
<dbReference type="InterPro" id="IPR015867">
    <property type="entry name" value="N-reg_PII/ATP_PRibTrfase_C"/>
</dbReference>
<evidence type="ECO:0000256" key="9">
    <source>
        <dbReference type="ARBA" id="ARBA00022605"/>
    </source>
</evidence>
<keyword evidence="22" id="KW-1185">Reference proteome</keyword>
<dbReference type="InterPro" id="IPR013115">
    <property type="entry name" value="HisG_C"/>
</dbReference>
<dbReference type="NCBIfam" id="TIGR00070">
    <property type="entry name" value="hisG"/>
    <property type="match status" value="1"/>
</dbReference>
<keyword evidence="8 18" id="KW-0963">Cytoplasm</keyword>
<dbReference type="PANTHER" id="PTHR21403:SF8">
    <property type="entry name" value="ATP PHOSPHORIBOSYLTRANSFERASE"/>
    <property type="match status" value="1"/>
</dbReference>
<reference evidence="21 22" key="1">
    <citation type="journal article" date="2014" name="Genome Biol. Evol.">
        <title>Genome sequence of "Candidatus Walczuchella monophlebidarum" the flavobacterial endosymbiont of Llaveia axin axin (Hemiptera: Coccoidea: Monophlebidae).</title>
        <authorList>
            <person name="Rosas-Perez T."/>
            <person name="Rosenblueth M."/>
            <person name="Rincon-Rosales R."/>
            <person name="Mora J."/>
            <person name="Martinez-Romero E."/>
        </authorList>
    </citation>
    <scope>NUCLEOTIDE SEQUENCE [LARGE SCALE GENOMIC DNA]</scope>
    <source>
        <strain evidence="21">FNIIJ</strain>
    </source>
</reference>
<evidence type="ECO:0000256" key="3">
    <source>
        <dbReference type="ARBA" id="ARBA00004496"/>
    </source>
</evidence>
<dbReference type="KEGG" id="elv:FNIIJ_243"/>
<dbReference type="Pfam" id="PF01634">
    <property type="entry name" value="HisG"/>
    <property type="match status" value="1"/>
</dbReference>
<keyword evidence="12 18" id="KW-0479">Metal-binding</keyword>
<dbReference type="Pfam" id="PF08029">
    <property type="entry name" value="HisG_C"/>
    <property type="match status" value="1"/>
</dbReference>
<dbReference type="InterPro" id="IPR001348">
    <property type="entry name" value="ATP_PRibTrfase_HisG"/>
</dbReference>
<evidence type="ECO:0000256" key="17">
    <source>
        <dbReference type="ARBA" id="ARBA00024861"/>
    </source>
</evidence>
<dbReference type="EMBL" id="CP006873">
    <property type="protein sequence ID" value="AID37501.1"/>
    <property type="molecule type" value="Genomic_DNA"/>
</dbReference>
<gene>
    <name evidence="18 21" type="primary">hisG</name>
    <name evidence="21" type="ORF">FNIIJ_243</name>
</gene>
<dbReference type="EC" id="2.4.2.17" evidence="6 18"/>
<evidence type="ECO:0000256" key="18">
    <source>
        <dbReference type="HAMAP-Rule" id="MF_00079"/>
    </source>
</evidence>
<dbReference type="STRING" id="1415657.FNIIJ_243"/>
<evidence type="ECO:0000256" key="13">
    <source>
        <dbReference type="ARBA" id="ARBA00022741"/>
    </source>
</evidence>
<keyword evidence="14 18" id="KW-0067">ATP-binding</keyword>
<evidence type="ECO:0000256" key="11">
    <source>
        <dbReference type="ARBA" id="ARBA00022679"/>
    </source>
</evidence>
<dbReference type="HAMAP" id="MF_00079">
    <property type="entry name" value="HisG_Long"/>
    <property type="match status" value="1"/>
</dbReference>
<dbReference type="GO" id="GO:0005737">
    <property type="term" value="C:cytoplasm"/>
    <property type="evidence" value="ECO:0007669"/>
    <property type="project" value="UniProtKB-SubCell"/>
</dbReference>
<dbReference type="Proteomes" id="UP000027148">
    <property type="component" value="Chromosome"/>
</dbReference>
<feature type="domain" description="Histidine biosynthesis HisG C-terminal" evidence="20">
    <location>
        <begin position="209"/>
        <end position="279"/>
    </location>
</feature>